<comment type="similarity">
    <text evidence="1">Belongs to the bacterial solute-binding protein ModA family.</text>
</comment>
<dbReference type="InterPro" id="IPR005950">
    <property type="entry name" value="ModA"/>
</dbReference>
<dbReference type="PANTHER" id="PTHR30632:SF14">
    <property type="entry name" value="TUNGSTATE_MOLYBDATE_CHROMATE-BINDING PROTEIN MODA"/>
    <property type="match status" value="1"/>
</dbReference>
<gene>
    <name evidence="5" type="primary">modA</name>
    <name evidence="5" type="ORF">M6D89_10975</name>
</gene>
<reference evidence="5" key="2">
    <citation type="submission" date="2023-01" db="EMBL/GenBank/DDBJ databases">
        <title>Gilvimarinus xylanilyticus HB14 isolated from Caulerpa lentillifera aquaculture base in Hainan, China.</title>
        <authorList>
            <person name="Zhang Y.-J."/>
        </authorList>
    </citation>
    <scope>NUCLEOTIDE SEQUENCE</scope>
    <source>
        <strain evidence="5">HB14</strain>
    </source>
</reference>
<dbReference type="GO" id="GO:0015689">
    <property type="term" value="P:molybdate ion transport"/>
    <property type="evidence" value="ECO:0007669"/>
    <property type="project" value="InterPro"/>
</dbReference>
<dbReference type="SUPFAM" id="SSF53850">
    <property type="entry name" value="Periplasmic binding protein-like II"/>
    <property type="match status" value="1"/>
</dbReference>
<evidence type="ECO:0000313" key="5">
    <source>
        <dbReference type="EMBL" id="MCP8899820.1"/>
    </source>
</evidence>
<protein>
    <submittedName>
        <fullName evidence="5">Molybdate ABC transporter substrate-binding protein</fullName>
    </submittedName>
</protein>
<reference evidence="5" key="1">
    <citation type="submission" date="2022-05" db="EMBL/GenBank/DDBJ databases">
        <authorList>
            <person name="Sun H.-N."/>
        </authorList>
    </citation>
    <scope>NUCLEOTIDE SEQUENCE</scope>
    <source>
        <strain evidence="5">HB14</strain>
    </source>
</reference>
<dbReference type="Gene3D" id="3.40.190.10">
    <property type="entry name" value="Periplasmic binding protein-like II"/>
    <property type="match status" value="2"/>
</dbReference>
<evidence type="ECO:0000256" key="4">
    <source>
        <dbReference type="SAM" id="SignalP"/>
    </source>
</evidence>
<evidence type="ECO:0000256" key="2">
    <source>
        <dbReference type="ARBA" id="ARBA00022723"/>
    </source>
</evidence>
<feature type="chain" id="PRO_5040742378" evidence="4">
    <location>
        <begin position="18"/>
        <end position="232"/>
    </location>
</feature>
<comment type="caution">
    <text evidence="5">The sequence shown here is derived from an EMBL/GenBank/DDBJ whole genome shotgun (WGS) entry which is preliminary data.</text>
</comment>
<dbReference type="GO" id="GO:0046872">
    <property type="term" value="F:metal ion binding"/>
    <property type="evidence" value="ECO:0007669"/>
    <property type="project" value="UniProtKB-KW"/>
</dbReference>
<dbReference type="AlphaFoldDB" id="A0A9X2KWY5"/>
<feature type="signal peptide" evidence="4">
    <location>
        <begin position="1"/>
        <end position="17"/>
    </location>
</feature>
<dbReference type="InterPro" id="IPR050682">
    <property type="entry name" value="ModA/WtpA"/>
</dbReference>
<dbReference type="GO" id="GO:0030973">
    <property type="term" value="F:molybdate ion binding"/>
    <property type="evidence" value="ECO:0007669"/>
    <property type="project" value="TreeGrafter"/>
</dbReference>
<dbReference type="EMBL" id="JAMFTH010000003">
    <property type="protein sequence ID" value="MCP8899820.1"/>
    <property type="molecule type" value="Genomic_DNA"/>
</dbReference>
<dbReference type="NCBIfam" id="TIGR01256">
    <property type="entry name" value="modA"/>
    <property type="match status" value="1"/>
</dbReference>
<evidence type="ECO:0000313" key="6">
    <source>
        <dbReference type="Proteomes" id="UP001139319"/>
    </source>
</evidence>
<evidence type="ECO:0000256" key="1">
    <source>
        <dbReference type="ARBA" id="ARBA00009175"/>
    </source>
</evidence>
<dbReference type="Pfam" id="PF13531">
    <property type="entry name" value="SBP_bac_11"/>
    <property type="match status" value="1"/>
</dbReference>
<accession>A0A9X2KWY5</accession>
<keyword evidence="2" id="KW-0479">Metal-binding</keyword>
<evidence type="ECO:0000256" key="3">
    <source>
        <dbReference type="ARBA" id="ARBA00022729"/>
    </source>
</evidence>
<dbReference type="PANTHER" id="PTHR30632">
    <property type="entry name" value="MOLYBDATE-BINDING PERIPLASMIC PROTEIN"/>
    <property type="match status" value="1"/>
</dbReference>
<keyword evidence="3 4" id="KW-0732">Signal</keyword>
<dbReference type="Proteomes" id="UP001139319">
    <property type="component" value="Unassembled WGS sequence"/>
</dbReference>
<sequence>MRYLCALLLFASTLCFGGESLKLAVASNFKPTLQALEPLWHEQYDTPWILSSGPSGALTQQILHGAPFDVFLSADEKFPAQIYQASIGHPPTLYVRGQLILACRFAAQGVNEALLKAHTLALANTRTAPYGIAAAQWLESAAPAPRARQVQAGSVAGALQYAVTGNADCALVAASFSQLAPELHWYTLPEPVTLNQAGMQLSDKPAAAALLEFLATPKARAVIVRHGYLAVE</sequence>
<name>A0A9X2KWY5_9GAMM</name>
<organism evidence="5 6">
    <name type="scientific">Gilvimarinus xylanilyticus</name>
    <dbReference type="NCBI Taxonomy" id="2944139"/>
    <lineage>
        <taxon>Bacteria</taxon>
        <taxon>Pseudomonadati</taxon>
        <taxon>Pseudomonadota</taxon>
        <taxon>Gammaproteobacteria</taxon>
        <taxon>Cellvibrionales</taxon>
        <taxon>Cellvibrionaceae</taxon>
        <taxon>Gilvimarinus</taxon>
    </lineage>
</organism>
<proteinExistence type="inferred from homology"/>
<dbReference type="RefSeq" id="WP_253968118.1">
    <property type="nucleotide sequence ID" value="NZ_JAMFTH010000003.1"/>
</dbReference>
<keyword evidence="6" id="KW-1185">Reference proteome</keyword>